<protein>
    <submittedName>
        <fullName evidence="3">Tetratricopeptide repeat protein</fullName>
    </submittedName>
</protein>
<dbReference type="PROSITE" id="PS51257">
    <property type="entry name" value="PROKAR_LIPOPROTEIN"/>
    <property type="match status" value="1"/>
</dbReference>
<evidence type="ECO:0000256" key="1">
    <source>
        <dbReference type="PROSITE-ProRule" id="PRU00339"/>
    </source>
</evidence>
<dbReference type="InterPro" id="IPR011990">
    <property type="entry name" value="TPR-like_helical_dom_sf"/>
</dbReference>
<comment type="caution">
    <text evidence="3">The sequence shown here is derived from an EMBL/GenBank/DDBJ whole genome shotgun (WGS) entry which is preliminary data.</text>
</comment>
<dbReference type="RefSeq" id="WP_309262583.1">
    <property type="nucleotide sequence ID" value="NZ_JARUHG010000003.1"/>
</dbReference>
<dbReference type="SUPFAM" id="SSF48452">
    <property type="entry name" value="TPR-like"/>
    <property type="match status" value="1"/>
</dbReference>
<dbReference type="EMBL" id="JARUHG010000003">
    <property type="protein sequence ID" value="MDR0183427.1"/>
    <property type="molecule type" value="Genomic_DNA"/>
</dbReference>
<dbReference type="PROSITE" id="PS50005">
    <property type="entry name" value="TPR"/>
    <property type="match status" value="1"/>
</dbReference>
<reference evidence="3 4" key="1">
    <citation type="submission" date="2023-04" db="EMBL/GenBank/DDBJ databases">
        <title>Lysobacter sp. strain UC isolated from soil sample.</title>
        <authorList>
            <person name="Choksket S."/>
            <person name="Harshvardhan F."/>
            <person name="Rana R."/>
            <person name="Patil P.B."/>
            <person name="Korpole S."/>
        </authorList>
    </citation>
    <scope>NUCLEOTIDE SEQUENCE [LARGE SCALE GENOMIC DNA]</scope>
    <source>
        <strain evidence="3 4">UC</strain>
    </source>
</reference>
<proteinExistence type="predicted"/>
<evidence type="ECO:0000313" key="3">
    <source>
        <dbReference type="EMBL" id="MDR0183427.1"/>
    </source>
</evidence>
<evidence type="ECO:0000313" key="4">
    <source>
        <dbReference type="Proteomes" id="UP001233535"/>
    </source>
</evidence>
<feature type="repeat" description="TPR" evidence="1">
    <location>
        <begin position="59"/>
        <end position="92"/>
    </location>
</feature>
<dbReference type="Pfam" id="PF13428">
    <property type="entry name" value="TPR_14"/>
    <property type="match status" value="1"/>
</dbReference>
<sequence>MSRIAIPALALTALAACTTTPPAPPAPSIDAVAAVRAIRAAGGAASTELDVQPIRDPQVDDLRQDAERLERTGQYAQAIAALDQALQLNPDDPALLQERAEAALLVKDLAGAERFATLGIARGSKVGPLCRRHWETIAQVRQARPIPLEVPGETVADARRQRDACTVAAPPRY</sequence>
<feature type="signal peptide" evidence="2">
    <location>
        <begin position="1"/>
        <end position="15"/>
    </location>
</feature>
<dbReference type="Proteomes" id="UP001233535">
    <property type="component" value="Unassembled WGS sequence"/>
</dbReference>
<keyword evidence="1" id="KW-0802">TPR repeat</keyword>
<gene>
    <name evidence="3" type="ORF">P8609_10685</name>
</gene>
<feature type="chain" id="PRO_5047493666" evidence="2">
    <location>
        <begin position="16"/>
        <end position="173"/>
    </location>
</feature>
<dbReference type="InterPro" id="IPR019734">
    <property type="entry name" value="TPR_rpt"/>
</dbReference>
<keyword evidence="2" id="KW-0732">Signal</keyword>
<dbReference type="Gene3D" id="1.25.40.10">
    <property type="entry name" value="Tetratricopeptide repeat domain"/>
    <property type="match status" value="1"/>
</dbReference>
<name>A0ABU1CEW5_9GAMM</name>
<keyword evidence="4" id="KW-1185">Reference proteome</keyword>
<accession>A0ABU1CEW5</accession>
<evidence type="ECO:0000256" key="2">
    <source>
        <dbReference type="SAM" id="SignalP"/>
    </source>
</evidence>
<organism evidence="3 4">
    <name type="scientific">Lysobacter arvi</name>
    <dbReference type="NCBI Taxonomy" id="3038776"/>
    <lineage>
        <taxon>Bacteria</taxon>
        <taxon>Pseudomonadati</taxon>
        <taxon>Pseudomonadota</taxon>
        <taxon>Gammaproteobacteria</taxon>
        <taxon>Lysobacterales</taxon>
        <taxon>Lysobacteraceae</taxon>
        <taxon>Lysobacter</taxon>
    </lineage>
</organism>